<dbReference type="EMBL" id="ML978246">
    <property type="protein sequence ID" value="KAF2026262.1"/>
    <property type="molecule type" value="Genomic_DNA"/>
</dbReference>
<dbReference type="AlphaFoldDB" id="A0A9P4H2A3"/>
<dbReference type="InterPro" id="IPR029058">
    <property type="entry name" value="AB_hydrolase_fold"/>
</dbReference>
<sequence>MATHALTSSYHTTAAGTKLHYAQTGSLSGPLLICLHGLGGSIEKFFPLLTYLPSTYHIILLDFPGFGKSPFPKQPSSISIANHVADLGDLISSLQRASSDSSARNGVIIGTPWTISELALLSVGRAAGHIPATRQRMQDTAAAVRSRGITVAADAATKSSFYEDTLERVVSPAAREAVRHAVLASDPEGYARTCEAIVALDHKGPKYENITAPAVFIADDRDMIRGMTWVAVVKSGHQPILEDVANVARAVDKLLGSVAVCSAAKALRDP</sequence>
<dbReference type="OrthoDB" id="2498029at2759"/>
<dbReference type="GO" id="GO:0047372">
    <property type="term" value="F:monoacylglycerol lipase activity"/>
    <property type="evidence" value="ECO:0007669"/>
    <property type="project" value="TreeGrafter"/>
</dbReference>
<dbReference type="PANTHER" id="PTHR43798">
    <property type="entry name" value="MONOACYLGLYCEROL LIPASE"/>
    <property type="match status" value="1"/>
</dbReference>
<dbReference type="Gene3D" id="3.40.50.1820">
    <property type="entry name" value="alpha/beta hydrolase"/>
    <property type="match status" value="2"/>
</dbReference>
<reference evidence="2" key="1">
    <citation type="journal article" date="2020" name="Stud. Mycol.">
        <title>101 Dothideomycetes genomes: a test case for predicting lifestyles and emergence of pathogens.</title>
        <authorList>
            <person name="Haridas S."/>
            <person name="Albert R."/>
            <person name="Binder M."/>
            <person name="Bloem J."/>
            <person name="Labutti K."/>
            <person name="Salamov A."/>
            <person name="Andreopoulos B."/>
            <person name="Baker S."/>
            <person name="Barry K."/>
            <person name="Bills G."/>
            <person name="Bluhm B."/>
            <person name="Cannon C."/>
            <person name="Castanera R."/>
            <person name="Culley D."/>
            <person name="Daum C."/>
            <person name="Ezra D."/>
            <person name="Gonzalez J."/>
            <person name="Henrissat B."/>
            <person name="Kuo A."/>
            <person name="Liang C."/>
            <person name="Lipzen A."/>
            <person name="Lutzoni F."/>
            <person name="Magnuson J."/>
            <person name="Mondo S."/>
            <person name="Nolan M."/>
            <person name="Ohm R."/>
            <person name="Pangilinan J."/>
            <person name="Park H.-J."/>
            <person name="Ramirez L."/>
            <person name="Alfaro M."/>
            <person name="Sun H."/>
            <person name="Tritt A."/>
            <person name="Yoshinaga Y."/>
            <person name="Zwiers L.-H."/>
            <person name="Turgeon B."/>
            <person name="Goodwin S."/>
            <person name="Spatafora J."/>
            <person name="Crous P."/>
            <person name="Grigoriev I."/>
        </authorList>
    </citation>
    <scope>NUCLEOTIDE SEQUENCE</scope>
    <source>
        <strain evidence="2">CBS 110217</strain>
    </source>
</reference>
<dbReference type="InterPro" id="IPR050266">
    <property type="entry name" value="AB_hydrolase_sf"/>
</dbReference>
<protein>
    <submittedName>
        <fullName evidence="2">Alpha/beta-hydrolase</fullName>
    </submittedName>
</protein>
<dbReference type="PANTHER" id="PTHR43798:SF5">
    <property type="entry name" value="MONOACYLGLYCEROL LIPASE ABHD6"/>
    <property type="match status" value="1"/>
</dbReference>
<dbReference type="GO" id="GO:0046464">
    <property type="term" value="P:acylglycerol catabolic process"/>
    <property type="evidence" value="ECO:0007669"/>
    <property type="project" value="TreeGrafter"/>
</dbReference>
<dbReference type="InterPro" id="IPR000073">
    <property type="entry name" value="AB_hydrolase_1"/>
</dbReference>
<evidence type="ECO:0000313" key="2">
    <source>
        <dbReference type="EMBL" id="KAF2026262.1"/>
    </source>
</evidence>
<comment type="caution">
    <text evidence="2">The sequence shown here is derived from an EMBL/GenBank/DDBJ whole genome shotgun (WGS) entry which is preliminary data.</text>
</comment>
<proteinExistence type="predicted"/>
<dbReference type="SUPFAM" id="SSF53474">
    <property type="entry name" value="alpha/beta-Hydrolases"/>
    <property type="match status" value="1"/>
</dbReference>
<gene>
    <name evidence="2" type="ORF">EK21DRAFT_103341</name>
</gene>
<organism evidence="2 3">
    <name type="scientific">Setomelanomma holmii</name>
    <dbReference type="NCBI Taxonomy" id="210430"/>
    <lineage>
        <taxon>Eukaryota</taxon>
        <taxon>Fungi</taxon>
        <taxon>Dikarya</taxon>
        <taxon>Ascomycota</taxon>
        <taxon>Pezizomycotina</taxon>
        <taxon>Dothideomycetes</taxon>
        <taxon>Pleosporomycetidae</taxon>
        <taxon>Pleosporales</taxon>
        <taxon>Pleosporineae</taxon>
        <taxon>Phaeosphaeriaceae</taxon>
        <taxon>Setomelanomma</taxon>
    </lineage>
</organism>
<dbReference type="Pfam" id="PF00561">
    <property type="entry name" value="Abhydrolase_1"/>
    <property type="match status" value="1"/>
</dbReference>
<evidence type="ECO:0000259" key="1">
    <source>
        <dbReference type="Pfam" id="PF00561"/>
    </source>
</evidence>
<keyword evidence="3" id="KW-1185">Reference proteome</keyword>
<accession>A0A9P4H2A3</accession>
<feature type="domain" description="AB hydrolase-1" evidence="1">
    <location>
        <begin position="30"/>
        <end position="89"/>
    </location>
</feature>
<dbReference type="GO" id="GO:0016020">
    <property type="term" value="C:membrane"/>
    <property type="evidence" value="ECO:0007669"/>
    <property type="project" value="TreeGrafter"/>
</dbReference>
<name>A0A9P4H2A3_9PLEO</name>
<evidence type="ECO:0000313" key="3">
    <source>
        <dbReference type="Proteomes" id="UP000799777"/>
    </source>
</evidence>
<dbReference type="Proteomes" id="UP000799777">
    <property type="component" value="Unassembled WGS sequence"/>
</dbReference>